<dbReference type="AlphaFoldDB" id="A0A0N0GZ78"/>
<evidence type="ECO:0000256" key="1">
    <source>
        <dbReference type="SAM" id="Phobius"/>
    </source>
</evidence>
<feature type="transmembrane region" description="Helical" evidence="1">
    <location>
        <begin position="35"/>
        <end position="57"/>
    </location>
</feature>
<reference evidence="3" key="1">
    <citation type="submission" date="2015-07" db="EMBL/GenBank/DDBJ databases">
        <authorList>
            <person name="Ju K.-S."/>
            <person name="Doroghazi J.R."/>
            <person name="Metcalf W.W."/>
        </authorList>
    </citation>
    <scope>NUCLEOTIDE SEQUENCE [LARGE SCALE GENOMIC DNA]</scope>
    <source>
        <strain evidence="3">NRRL ISP-5002</strain>
    </source>
</reference>
<gene>
    <name evidence="2" type="ORF">ADL29_18435</name>
</gene>
<evidence type="ECO:0000313" key="3">
    <source>
        <dbReference type="Proteomes" id="UP000037982"/>
    </source>
</evidence>
<dbReference type="Proteomes" id="UP000037982">
    <property type="component" value="Unassembled WGS sequence"/>
</dbReference>
<dbReference type="PATRIC" id="fig|66876.3.peg.4033"/>
<name>A0A0N0GZ78_9ACTN</name>
<keyword evidence="1" id="KW-1133">Transmembrane helix</keyword>
<keyword evidence="1" id="KW-0472">Membrane</keyword>
<protein>
    <submittedName>
        <fullName evidence="2">Uncharacterized protein</fullName>
    </submittedName>
</protein>
<keyword evidence="3" id="KW-1185">Reference proteome</keyword>
<proteinExistence type="predicted"/>
<evidence type="ECO:0000313" key="2">
    <source>
        <dbReference type="EMBL" id="KPC62509.1"/>
    </source>
</evidence>
<organism evidence="2 3">
    <name type="scientific">Streptomyces chattanoogensis</name>
    <dbReference type="NCBI Taxonomy" id="66876"/>
    <lineage>
        <taxon>Bacteria</taxon>
        <taxon>Bacillati</taxon>
        <taxon>Actinomycetota</taxon>
        <taxon>Actinomycetes</taxon>
        <taxon>Kitasatosporales</taxon>
        <taxon>Streptomycetaceae</taxon>
        <taxon>Streptomyces</taxon>
    </lineage>
</organism>
<comment type="caution">
    <text evidence="2">The sequence shown here is derived from an EMBL/GenBank/DDBJ whole genome shotgun (WGS) entry which is preliminary data.</text>
</comment>
<feature type="transmembrane region" description="Helical" evidence="1">
    <location>
        <begin position="69"/>
        <end position="90"/>
    </location>
</feature>
<accession>A0A0N0GZ78</accession>
<keyword evidence="1" id="KW-0812">Transmembrane</keyword>
<dbReference type="EMBL" id="LGKG01000138">
    <property type="protein sequence ID" value="KPC62509.1"/>
    <property type="molecule type" value="Genomic_DNA"/>
</dbReference>
<sequence length="98" mass="10547">MTYGESREPVMTSPGFPHSIIPALRRSETSAVALLDIRLCASLPIVLLILVAIIIVWPTVWPVVGDVPGSWPVFVAAALSLLGAAGRTYIRVARIRRG</sequence>